<accession>A0A0L6VP48</accession>
<sequence length="149" mass="16380">NDTLGVFLSRLSSQHLGCKFCCAPVAGCCPSSTMQLHSLFSVSLRSISSLQMDDTVALIYTDGSYNPAEGGAGAVICLESNMALSMALGNNPHISNHECEVLWGVQTPHLEYLVFHFLSHGQDHYRLRVEPSFLPHLTVFRFAHHSLCM</sequence>
<evidence type="ECO:0000313" key="2">
    <source>
        <dbReference type="Proteomes" id="UP000037035"/>
    </source>
</evidence>
<reference evidence="1 2" key="1">
    <citation type="submission" date="2015-08" db="EMBL/GenBank/DDBJ databases">
        <title>Next Generation Sequencing and Analysis of the Genome of Puccinia sorghi L Schw, the Causal Agent of Maize Common Rust.</title>
        <authorList>
            <person name="Rochi L."/>
            <person name="Burguener G."/>
            <person name="Darino M."/>
            <person name="Turjanski A."/>
            <person name="Kreff E."/>
            <person name="Dieguez M.J."/>
            <person name="Sacco F."/>
        </authorList>
    </citation>
    <scope>NUCLEOTIDE SEQUENCE [LARGE SCALE GENOMIC DNA]</scope>
    <source>
        <strain evidence="1 2">RO10H11247</strain>
    </source>
</reference>
<dbReference type="AlphaFoldDB" id="A0A0L6VP48"/>
<dbReference type="EMBL" id="LAVV01002946">
    <property type="protein sequence ID" value="KNZ62484.1"/>
    <property type="molecule type" value="Genomic_DNA"/>
</dbReference>
<dbReference type="VEuPathDB" id="FungiDB:VP01_12652g1"/>
<comment type="caution">
    <text evidence="1">The sequence shown here is derived from an EMBL/GenBank/DDBJ whole genome shotgun (WGS) entry which is preliminary data.</text>
</comment>
<evidence type="ECO:0000313" key="1">
    <source>
        <dbReference type="EMBL" id="KNZ62484.1"/>
    </source>
</evidence>
<protein>
    <submittedName>
        <fullName evidence="1">Uncharacterized protein</fullName>
    </submittedName>
</protein>
<dbReference type="Proteomes" id="UP000037035">
    <property type="component" value="Unassembled WGS sequence"/>
</dbReference>
<keyword evidence="2" id="KW-1185">Reference proteome</keyword>
<name>A0A0L6VP48_9BASI</name>
<feature type="non-terminal residue" evidence="1">
    <location>
        <position position="149"/>
    </location>
</feature>
<gene>
    <name evidence="1" type="ORF">VP01_12652g1</name>
</gene>
<dbReference type="OrthoDB" id="3265969at2759"/>
<organism evidence="1 2">
    <name type="scientific">Puccinia sorghi</name>
    <dbReference type="NCBI Taxonomy" id="27349"/>
    <lineage>
        <taxon>Eukaryota</taxon>
        <taxon>Fungi</taxon>
        <taxon>Dikarya</taxon>
        <taxon>Basidiomycota</taxon>
        <taxon>Pucciniomycotina</taxon>
        <taxon>Pucciniomycetes</taxon>
        <taxon>Pucciniales</taxon>
        <taxon>Pucciniaceae</taxon>
        <taxon>Puccinia</taxon>
    </lineage>
</organism>
<feature type="non-terminal residue" evidence="1">
    <location>
        <position position="1"/>
    </location>
</feature>
<proteinExistence type="predicted"/>